<dbReference type="RefSeq" id="WP_131581293.1">
    <property type="nucleotide sequence ID" value="NZ_SJZJ01000002.1"/>
</dbReference>
<dbReference type="OrthoDB" id="3400240at2"/>
<gene>
    <name evidence="1" type="ORF">EPD65_01575</name>
</gene>
<evidence type="ECO:0000313" key="2">
    <source>
        <dbReference type="Proteomes" id="UP000295453"/>
    </source>
</evidence>
<evidence type="ECO:0000313" key="1">
    <source>
        <dbReference type="EMBL" id="TCJ30752.1"/>
    </source>
</evidence>
<protein>
    <submittedName>
        <fullName evidence="1">Uncharacterized protein</fullName>
    </submittedName>
</protein>
<dbReference type="AlphaFoldDB" id="A0A4V2NZX6"/>
<name>A0A4V2NZX6_9ACTN</name>
<comment type="caution">
    <text evidence="1">The sequence shown here is derived from an EMBL/GenBank/DDBJ whole genome shotgun (WGS) entry which is preliminary data.</text>
</comment>
<dbReference type="EMBL" id="SJZJ01000002">
    <property type="protein sequence ID" value="TCJ30752.1"/>
    <property type="molecule type" value="Genomic_DNA"/>
</dbReference>
<organism evidence="1 2">
    <name type="scientific">Nocardioides jejuensis</name>
    <dbReference type="NCBI Taxonomy" id="2502782"/>
    <lineage>
        <taxon>Bacteria</taxon>
        <taxon>Bacillati</taxon>
        <taxon>Actinomycetota</taxon>
        <taxon>Actinomycetes</taxon>
        <taxon>Propionibacteriales</taxon>
        <taxon>Nocardioidaceae</taxon>
        <taxon>Nocardioides</taxon>
    </lineage>
</organism>
<proteinExistence type="predicted"/>
<sequence>MKPLAVFVRDVVAPTLRKHGFRRSHGTFRVVTDKGVAVIEVSGRGGIGRHDLDFDVGVGFTTHEDRAVFPSLAGVSAEKVRLAIGYSTWLDCVRDPGLTALDLNAKWRFNLDDAALESLFVAVLDAAATDLLHRLDCWPLVPEDSLSHPPRFAFPVELESRSRWRTGPDGQLDLHYAANSPVQRCHGSIGTESFVVDRLYDVERSGVLIAVDAQALRLLAGGASRAAWAEAIGLKPVPEGPAGAVLGVGVMPETLRLEVAGSDATLVIEVAPGRRASLALGALPASLQKMVEGHRFLHVVLVDVDREGLEALTWRSRMRLATAGKVWWAAVRVGS</sequence>
<dbReference type="Proteomes" id="UP000295453">
    <property type="component" value="Unassembled WGS sequence"/>
</dbReference>
<reference evidence="1 2" key="1">
    <citation type="submission" date="2019-03" db="EMBL/GenBank/DDBJ databases">
        <authorList>
            <person name="Kim M.K.M."/>
        </authorList>
    </citation>
    <scope>NUCLEOTIDE SEQUENCE [LARGE SCALE GENOMIC DNA]</scope>
    <source>
        <strain evidence="1 2">18JY15-6</strain>
    </source>
</reference>
<keyword evidence="2" id="KW-1185">Reference proteome</keyword>
<accession>A0A4V2NZX6</accession>